<protein>
    <submittedName>
        <fullName evidence="1">Uncharacterized protein</fullName>
    </submittedName>
</protein>
<dbReference type="AlphaFoldDB" id="A0A1B4FH92"/>
<reference evidence="1 2" key="1">
    <citation type="submission" date="2015-12" db="EMBL/GenBank/DDBJ databases">
        <title>Diversity of Burkholderia near neighbor genomes.</title>
        <authorList>
            <person name="Sahl J."/>
            <person name="Wagner D."/>
            <person name="Keim P."/>
        </authorList>
    </citation>
    <scope>NUCLEOTIDE SEQUENCE [LARGE SCALE GENOMIC DNA]</scope>
    <source>
        <strain evidence="1 2">BDU6</strain>
    </source>
</reference>
<dbReference type="EMBL" id="CP013386">
    <property type="protein sequence ID" value="AOJ02932.1"/>
    <property type="molecule type" value="Genomic_DNA"/>
</dbReference>
<sequence>MNQDLLAHIRADQLDESIFNASGHSVTIGPVTLEFRVSGKPASATAELYIARQLIGGCTLNPAHPSGKFGGAVDKLKSEVDLTLDVPGKKLDYRLTVCAPIIGGTSKSGTLGL</sequence>
<evidence type="ECO:0000313" key="1">
    <source>
        <dbReference type="EMBL" id="AOJ02932.1"/>
    </source>
</evidence>
<proteinExistence type="predicted"/>
<name>A0A1B4FH92_9BURK</name>
<dbReference type="KEGG" id="buu:WS70_14780"/>
<keyword evidence="2" id="KW-1185">Reference proteome</keyword>
<dbReference type="Proteomes" id="UP000062519">
    <property type="component" value="Chromosome 1"/>
</dbReference>
<accession>A0A1B4FH92</accession>
<organism evidence="1 2">
    <name type="scientific">Burkholderia mayonis</name>
    <dbReference type="NCBI Taxonomy" id="1385591"/>
    <lineage>
        <taxon>Bacteria</taxon>
        <taxon>Pseudomonadati</taxon>
        <taxon>Pseudomonadota</taxon>
        <taxon>Betaproteobacteria</taxon>
        <taxon>Burkholderiales</taxon>
        <taxon>Burkholderiaceae</taxon>
        <taxon>Burkholderia</taxon>
        <taxon>pseudomallei group</taxon>
    </lineage>
</organism>
<dbReference type="RefSeq" id="WP_059471756.1">
    <property type="nucleotide sequence ID" value="NZ_CP013386.1"/>
</dbReference>
<gene>
    <name evidence="1" type="ORF">WS70_14780</name>
</gene>
<evidence type="ECO:0000313" key="2">
    <source>
        <dbReference type="Proteomes" id="UP000062519"/>
    </source>
</evidence>